<evidence type="ECO:0000256" key="4">
    <source>
        <dbReference type="ARBA" id="ARBA00022692"/>
    </source>
</evidence>
<dbReference type="Gene3D" id="3.30.1360.200">
    <property type="match status" value="1"/>
</dbReference>
<dbReference type="Gene3D" id="1.20.1640.10">
    <property type="entry name" value="Multidrug efflux transporter AcrB transmembrane domain"/>
    <property type="match status" value="1"/>
</dbReference>
<dbReference type="Pfam" id="PF21760">
    <property type="entry name" value="SecD_1st"/>
    <property type="match status" value="1"/>
</dbReference>
<keyword evidence="6 9" id="KW-1133">Transmembrane helix</keyword>
<dbReference type="RefSeq" id="WP_127683100.1">
    <property type="nucleotide sequence ID" value="NZ_SACM01000003.1"/>
</dbReference>
<dbReference type="OrthoDB" id="9805019at2"/>
<evidence type="ECO:0000256" key="1">
    <source>
        <dbReference type="ARBA" id="ARBA00004651"/>
    </source>
</evidence>
<dbReference type="InterPro" id="IPR022646">
    <property type="entry name" value="SecD/SecF_CS"/>
</dbReference>
<comment type="caution">
    <text evidence="9">Lacks conserved residue(s) required for the propagation of feature annotation.</text>
</comment>
<dbReference type="InterPro" id="IPR027398">
    <property type="entry name" value="SecD-TM"/>
</dbReference>
<evidence type="ECO:0000256" key="9">
    <source>
        <dbReference type="HAMAP-Rule" id="MF_01463"/>
    </source>
</evidence>
<dbReference type="GO" id="GO:0065002">
    <property type="term" value="P:intracellular protein transmembrane transport"/>
    <property type="evidence" value="ECO:0007669"/>
    <property type="project" value="UniProtKB-UniRule"/>
</dbReference>
<evidence type="ECO:0000259" key="13">
    <source>
        <dbReference type="Pfam" id="PF22599"/>
    </source>
</evidence>
<evidence type="ECO:0000256" key="7">
    <source>
        <dbReference type="ARBA" id="ARBA00023010"/>
    </source>
</evidence>
<keyword evidence="5 9" id="KW-0653">Protein transport</keyword>
<comment type="function">
    <text evidence="9">Part of the Sec protein translocase complex. Interacts with the SecYEG preprotein conducting channel. SecDF uses the proton motive force (PMF) to complete protein translocation after the ATP-dependent function of SecA.</text>
</comment>
<comment type="similarity">
    <text evidence="9">Belongs to the SecD/SecF family. SecD subfamily.</text>
</comment>
<evidence type="ECO:0000256" key="6">
    <source>
        <dbReference type="ARBA" id="ARBA00022989"/>
    </source>
</evidence>
<keyword evidence="4 9" id="KW-0812">Transmembrane</keyword>
<feature type="domain" description="Protein export membrane protein SecD/SecF C-terminal" evidence="10">
    <location>
        <begin position="441"/>
        <end position="611"/>
    </location>
</feature>
<sequence>MNRYPLWKYLVLAAALVIGTLYTLPNFFGEAPAVQVSAARTSVKVDAGVRDRVLGALADAKITPDFVQWEGNSVRARFSDTDVQIKAKDAISKALNRDPAEPDYVVALNLVSRSPQWLAQIRAFPMYLGLDLRGGVHFLLEVDMKAAISKKVDALMGDARLALREKKIRASVARVGDSLVLNFTDAATRNTARNLLSDRITDMTWEEAGEGQSLTLTGRFKPTSLVAVQDAALKQNINTLHNRVNELGTAEPVIQQQGLNRVVVQLPGVQDTARAKGIIGRTATLEVRMVEAHGQQGVRDYDPGRLQAALAGDVPSDMELLYGRDNRGNGPEPLLVSKQLVFTGDNLNRADANFDQQGGGGSVVVVGLDSAGAASMKATTRDGVKRRMAVILVEKGKKEVLTAPTIQSELSASFHISGMANPQEATDLALLMRAGQLAAPMDIIEERTIGPSLGAENISRGFQSVIWGFVAVAVFMCGYYMLFGVFSSLALGFNLLMLVAVLSMMQATLSLPGMAAIALVLGMAIDSNVLINERIREELRAGVAPQTAIHIGYERAWATILDSNVTTLIAGLALLAFGSGPVKGFAVVHCLGILTSMFSAVMFSRGLVNLWYGRQRKLSKVSIGQVWRPATQPATKDGEA</sequence>
<name>A0A437LH33_9BURK</name>
<comment type="subcellular location">
    <subcellularLocation>
        <location evidence="1 9">Cell membrane</location>
        <topology evidence="1 9">Multi-pass membrane protein</topology>
    </subcellularLocation>
</comment>
<protein>
    <recommendedName>
        <fullName evidence="9">Protein translocase subunit SecD</fullName>
    </recommendedName>
</protein>
<dbReference type="GO" id="GO:0005886">
    <property type="term" value="C:plasma membrane"/>
    <property type="evidence" value="ECO:0007669"/>
    <property type="project" value="UniProtKB-SubCell"/>
</dbReference>
<dbReference type="PANTHER" id="PTHR30081:SF1">
    <property type="entry name" value="PROTEIN TRANSLOCASE SUBUNIT SECD"/>
    <property type="match status" value="1"/>
</dbReference>
<evidence type="ECO:0000256" key="5">
    <source>
        <dbReference type="ARBA" id="ARBA00022927"/>
    </source>
</evidence>
<feature type="transmembrane region" description="Helical" evidence="9">
    <location>
        <begin position="465"/>
        <end position="482"/>
    </location>
</feature>
<reference evidence="14 15" key="1">
    <citation type="submission" date="2019-01" db="EMBL/GenBank/DDBJ databases">
        <authorList>
            <person name="Chen W.-M."/>
        </authorList>
    </citation>
    <scope>NUCLEOTIDE SEQUENCE [LARGE SCALE GENOMIC DNA]</scope>
    <source>
        <strain evidence="14 15">CCP-18</strain>
    </source>
</reference>
<dbReference type="Gene3D" id="3.30.70.3220">
    <property type="match status" value="1"/>
</dbReference>
<dbReference type="InterPro" id="IPR048634">
    <property type="entry name" value="SecD_SecF_C"/>
</dbReference>
<gene>
    <name evidence="9 14" type="primary">secD</name>
    <name evidence="14" type="ORF">EOD73_11225</name>
</gene>
<dbReference type="HAMAP" id="MF_01463_B">
    <property type="entry name" value="SecD_B"/>
    <property type="match status" value="1"/>
</dbReference>
<evidence type="ECO:0000313" key="14">
    <source>
        <dbReference type="EMBL" id="RVT84699.1"/>
    </source>
</evidence>
<dbReference type="InterPro" id="IPR022813">
    <property type="entry name" value="SecD/SecF_arch_bac"/>
</dbReference>
<dbReference type="NCBIfam" id="TIGR01129">
    <property type="entry name" value="secD"/>
    <property type="match status" value="1"/>
</dbReference>
<keyword evidence="3 9" id="KW-1003">Cell membrane</keyword>
<dbReference type="Pfam" id="PF02355">
    <property type="entry name" value="SecD_SecF_C"/>
    <property type="match status" value="1"/>
</dbReference>
<keyword evidence="8 9" id="KW-0472">Membrane</keyword>
<comment type="caution">
    <text evidence="14">The sequence shown here is derived from an EMBL/GenBank/DDBJ whole genome shotgun (WGS) entry which is preliminary data.</text>
</comment>
<keyword evidence="7 9" id="KW-0811">Translocation</keyword>
<dbReference type="GO" id="GO:0015450">
    <property type="term" value="F:protein-transporting ATPase activity"/>
    <property type="evidence" value="ECO:0007669"/>
    <property type="project" value="InterPro"/>
</dbReference>
<dbReference type="InterPro" id="IPR048631">
    <property type="entry name" value="SecD_1st"/>
</dbReference>
<evidence type="ECO:0000259" key="11">
    <source>
        <dbReference type="Pfam" id="PF13721"/>
    </source>
</evidence>
<dbReference type="Pfam" id="PF13721">
    <property type="entry name" value="SecD-TM1"/>
    <property type="match status" value="1"/>
</dbReference>
<accession>A0A437LH33</accession>
<dbReference type="FunFam" id="1.20.1640.10:FF:000004">
    <property type="entry name" value="Protein translocase subunit SecD"/>
    <property type="match status" value="1"/>
</dbReference>
<dbReference type="InterPro" id="IPR005791">
    <property type="entry name" value="SecD"/>
</dbReference>
<dbReference type="GO" id="GO:0006605">
    <property type="term" value="P:protein targeting"/>
    <property type="evidence" value="ECO:0007669"/>
    <property type="project" value="UniProtKB-UniRule"/>
</dbReference>
<dbReference type="GO" id="GO:0043952">
    <property type="term" value="P:protein transport by the Sec complex"/>
    <property type="evidence" value="ECO:0007669"/>
    <property type="project" value="UniProtKB-UniRule"/>
</dbReference>
<keyword evidence="2 9" id="KW-0813">Transport</keyword>
<dbReference type="Pfam" id="PF07549">
    <property type="entry name" value="Sec_GG"/>
    <property type="match status" value="1"/>
</dbReference>
<evidence type="ECO:0000256" key="8">
    <source>
        <dbReference type="ARBA" id="ARBA00023136"/>
    </source>
</evidence>
<dbReference type="InterPro" id="IPR054384">
    <property type="entry name" value="SecDF_P1_head"/>
</dbReference>
<feature type="domain" description="SecD export protein N-terminal TM" evidence="11">
    <location>
        <begin position="1"/>
        <end position="108"/>
    </location>
</feature>
<dbReference type="Pfam" id="PF22599">
    <property type="entry name" value="SecDF_P1_head"/>
    <property type="match status" value="1"/>
</dbReference>
<feature type="domain" description="SecDF P1 head subdomain" evidence="13">
    <location>
        <begin position="329"/>
        <end position="439"/>
    </location>
</feature>
<feature type="transmembrane region" description="Helical" evidence="9">
    <location>
        <begin position="584"/>
        <end position="608"/>
    </location>
</feature>
<dbReference type="EMBL" id="SACM01000003">
    <property type="protein sequence ID" value="RVT84699.1"/>
    <property type="molecule type" value="Genomic_DNA"/>
</dbReference>
<keyword evidence="15" id="KW-1185">Reference proteome</keyword>
<evidence type="ECO:0000256" key="2">
    <source>
        <dbReference type="ARBA" id="ARBA00022448"/>
    </source>
</evidence>
<dbReference type="Proteomes" id="UP000288587">
    <property type="component" value="Unassembled WGS sequence"/>
</dbReference>
<evidence type="ECO:0000259" key="12">
    <source>
        <dbReference type="Pfam" id="PF21760"/>
    </source>
</evidence>
<evidence type="ECO:0000259" key="10">
    <source>
        <dbReference type="Pfam" id="PF02355"/>
    </source>
</evidence>
<comment type="subunit">
    <text evidence="9">Forms a complex with SecF. Part of the essential Sec protein translocation apparatus which comprises SecA, SecYEG and auxiliary proteins SecDF-YajC and YidC.</text>
</comment>
<evidence type="ECO:0000256" key="3">
    <source>
        <dbReference type="ARBA" id="ARBA00022475"/>
    </source>
</evidence>
<dbReference type="SUPFAM" id="SSF82866">
    <property type="entry name" value="Multidrug efflux transporter AcrB transmembrane domain"/>
    <property type="match status" value="1"/>
</dbReference>
<dbReference type="AlphaFoldDB" id="A0A437LH33"/>
<organism evidence="14 15">
    <name type="scientific">Inhella crocodyli</name>
    <dbReference type="NCBI Taxonomy" id="2499851"/>
    <lineage>
        <taxon>Bacteria</taxon>
        <taxon>Pseudomonadati</taxon>
        <taxon>Pseudomonadota</taxon>
        <taxon>Betaproteobacteria</taxon>
        <taxon>Burkholderiales</taxon>
        <taxon>Sphaerotilaceae</taxon>
        <taxon>Inhella</taxon>
    </lineage>
</organism>
<dbReference type="NCBIfam" id="TIGR00916">
    <property type="entry name" value="2A0604s01"/>
    <property type="match status" value="1"/>
</dbReference>
<proteinExistence type="inferred from homology"/>
<evidence type="ECO:0000313" key="15">
    <source>
        <dbReference type="Proteomes" id="UP000288587"/>
    </source>
</evidence>
<dbReference type="InterPro" id="IPR055344">
    <property type="entry name" value="SecD_SecF_C_bact"/>
</dbReference>
<feature type="domain" description="Protein translocase subunit SecDF P1" evidence="12">
    <location>
        <begin position="233"/>
        <end position="291"/>
    </location>
</feature>
<dbReference type="PANTHER" id="PTHR30081">
    <property type="entry name" value="PROTEIN-EXPORT MEMBRANE PROTEIN SEC"/>
    <property type="match status" value="1"/>
</dbReference>